<evidence type="ECO:0000313" key="1">
    <source>
        <dbReference type="EMBL" id="CAK6971086.1"/>
    </source>
</evidence>
<dbReference type="Proteomes" id="UP001314229">
    <property type="component" value="Unassembled WGS sequence"/>
</dbReference>
<protein>
    <submittedName>
        <fullName evidence="1">Protein SMG9 isoform X3</fullName>
    </submittedName>
</protein>
<keyword evidence="2" id="KW-1185">Reference proteome</keyword>
<comment type="caution">
    <text evidence="1">The sequence shown here is derived from an EMBL/GenBank/DDBJ whole genome shotgun (WGS) entry which is preliminary data.</text>
</comment>
<organism evidence="1 2">
    <name type="scientific">Scomber scombrus</name>
    <name type="common">Atlantic mackerel</name>
    <name type="synonym">Scomber vernalis</name>
    <dbReference type="NCBI Taxonomy" id="13677"/>
    <lineage>
        <taxon>Eukaryota</taxon>
        <taxon>Metazoa</taxon>
        <taxon>Chordata</taxon>
        <taxon>Craniata</taxon>
        <taxon>Vertebrata</taxon>
        <taxon>Euteleostomi</taxon>
        <taxon>Actinopterygii</taxon>
        <taxon>Neopterygii</taxon>
        <taxon>Teleostei</taxon>
        <taxon>Neoteleostei</taxon>
        <taxon>Acanthomorphata</taxon>
        <taxon>Pelagiaria</taxon>
        <taxon>Scombriformes</taxon>
        <taxon>Scombridae</taxon>
        <taxon>Scomber</taxon>
    </lineage>
</organism>
<accession>A0AAV1PLG7</accession>
<name>A0AAV1PLG7_SCOSC</name>
<evidence type="ECO:0000313" key="2">
    <source>
        <dbReference type="Proteomes" id="UP001314229"/>
    </source>
</evidence>
<dbReference type="EMBL" id="CAWUFR010000170">
    <property type="protein sequence ID" value="CAK6971086.1"/>
    <property type="molecule type" value="Genomic_DNA"/>
</dbReference>
<gene>
    <name evidence="1" type="ORF">FSCOSCO3_A036926</name>
</gene>
<reference evidence="1 2" key="1">
    <citation type="submission" date="2024-01" db="EMBL/GenBank/DDBJ databases">
        <authorList>
            <person name="Alioto T."/>
            <person name="Alioto T."/>
            <person name="Gomez Garrido J."/>
        </authorList>
    </citation>
    <scope>NUCLEOTIDE SEQUENCE [LARGE SCALE GENOMIC DNA]</scope>
</reference>
<dbReference type="AlphaFoldDB" id="A0AAV1PLG7"/>
<sequence length="134" mass="14801">MKRAESNQTSHCGLYLQTDDELRLSTLSASRNNTGSSCSDDEGTFSVLHCSIFPGLRQDCLDTEVNGFLRPMQKNDGEDNVTKAGSGTYTLFSLLCGTEDTLPSLTWFPSSAVKYWPEKTWCSPDLEEGFPDSL</sequence>
<proteinExistence type="predicted"/>